<evidence type="ECO:0000256" key="1">
    <source>
        <dbReference type="SAM" id="MobiDB-lite"/>
    </source>
</evidence>
<keyword evidence="3" id="KW-0540">Nuclease</keyword>
<gene>
    <name evidence="3" type="ORF">SAMN05421759_101249</name>
</gene>
<dbReference type="AlphaFoldDB" id="A0A1N7JV31"/>
<dbReference type="RefSeq" id="WP_159441594.1">
    <property type="nucleotide sequence ID" value="NZ_FTOQ01000001.1"/>
</dbReference>
<dbReference type="Gene3D" id="3.60.10.10">
    <property type="entry name" value="Endonuclease/exonuclease/phosphatase"/>
    <property type="match status" value="1"/>
</dbReference>
<dbReference type="OrthoDB" id="292013at2"/>
<dbReference type="GO" id="GO:0004527">
    <property type="term" value="F:exonuclease activity"/>
    <property type="evidence" value="ECO:0007669"/>
    <property type="project" value="UniProtKB-KW"/>
</dbReference>
<keyword evidence="3" id="KW-0378">Hydrolase</keyword>
<keyword evidence="4" id="KW-1185">Reference proteome</keyword>
<evidence type="ECO:0000313" key="3">
    <source>
        <dbReference type="EMBL" id="SIS53222.1"/>
    </source>
</evidence>
<sequence length="283" mass="30344">MRAEDADLAAALAGIEALDADILLLTDIDYDHGLAALSALNDRLAEPYPHLFARLPNTGMPTGRDLDGNGALAEPRDAQGYGWYGGEGGMAVLSRLPLSLIWEGSAMLWQDVPDTRMPPDDPGRGIQRLSTAAHWMLRAGDGAEALTLMMFHATPPVFDGPEDRNGARNHDEIMLWRHLLDGRLPVAPPEGRFVVLGHANLDPVRGAGRRQAISALLDDPRLRDPHPGAPTSLWPETLGALRLSYVLPSRDLVLQGAGLRPPAEATGPHGAVWIDVAPPDPPG</sequence>
<feature type="region of interest" description="Disordered" evidence="1">
    <location>
        <begin position="263"/>
        <end position="283"/>
    </location>
</feature>
<dbReference type="Proteomes" id="UP000186684">
    <property type="component" value="Unassembled WGS sequence"/>
</dbReference>
<evidence type="ECO:0000313" key="4">
    <source>
        <dbReference type="Proteomes" id="UP000186684"/>
    </source>
</evidence>
<dbReference type="SUPFAM" id="SSF56219">
    <property type="entry name" value="DNase I-like"/>
    <property type="match status" value="1"/>
</dbReference>
<dbReference type="EMBL" id="FTOQ01000001">
    <property type="protein sequence ID" value="SIS53222.1"/>
    <property type="molecule type" value="Genomic_DNA"/>
</dbReference>
<protein>
    <submittedName>
        <fullName evidence="3">Endonuclease/Exonuclease/phosphatase family protein</fullName>
    </submittedName>
</protein>
<keyword evidence="3" id="KW-0255">Endonuclease</keyword>
<organism evidence="3 4">
    <name type="scientific">Roseivivax lentus</name>
    <dbReference type="NCBI Taxonomy" id="633194"/>
    <lineage>
        <taxon>Bacteria</taxon>
        <taxon>Pseudomonadati</taxon>
        <taxon>Pseudomonadota</taxon>
        <taxon>Alphaproteobacteria</taxon>
        <taxon>Rhodobacterales</taxon>
        <taxon>Roseobacteraceae</taxon>
        <taxon>Roseivivax</taxon>
    </lineage>
</organism>
<dbReference type="InterPro" id="IPR036691">
    <property type="entry name" value="Endo/exonu/phosph_ase_sf"/>
</dbReference>
<dbReference type="Pfam" id="PF03372">
    <property type="entry name" value="Exo_endo_phos"/>
    <property type="match status" value="1"/>
</dbReference>
<feature type="domain" description="Endonuclease/exonuclease/phosphatase" evidence="2">
    <location>
        <begin position="6"/>
        <end position="264"/>
    </location>
</feature>
<dbReference type="GO" id="GO:0004519">
    <property type="term" value="F:endonuclease activity"/>
    <property type="evidence" value="ECO:0007669"/>
    <property type="project" value="UniProtKB-KW"/>
</dbReference>
<dbReference type="STRING" id="633194.SAMN05421759_101249"/>
<evidence type="ECO:0000259" key="2">
    <source>
        <dbReference type="Pfam" id="PF03372"/>
    </source>
</evidence>
<keyword evidence="3" id="KW-0269">Exonuclease</keyword>
<dbReference type="InterPro" id="IPR005135">
    <property type="entry name" value="Endo/exonuclease/phosphatase"/>
</dbReference>
<proteinExistence type="predicted"/>
<reference evidence="4" key="1">
    <citation type="submission" date="2017-01" db="EMBL/GenBank/DDBJ databases">
        <authorList>
            <person name="Varghese N."/>
            <person name="Submissions S."/>
        </authorList>
    </citation>
    <scope>NUCLEOTIDE SEQUENCE [LARGE SCALE GENOMIC DNA]</scope>
    <source>
        <strain evidence="4">DSM 29430</strain>
    </source>
</reference>
<accession>A0A1N7JV31</accession>
<name>A0A1N7JV31_9RHOB</name>